<dbReference type="GO" id="GO:0006355">
    <property type="term" value="P:regulation of DNA-templated transcription"/>
    <property type="evidence" value="ECO:0007669"/>
    <property type="project" value="InterPro"/>
</dbReference>
<evidence type="ECO:0000313" key="5">
    <source>
        <dbReference type="EMBL" id="SDE82000.1"/>
    </source>
</evidence>
<dbReference type="InterPro" id="IPR000792">
    <property type="entry name" value="Tscrpt_reg_LuxR_C"/>
</dbReference>
<keyword evidence="6" id="KW-1185">Reference proteome</keyword>
<reference evidence="5 6" key="1">
    <citation type="submission" date="2016-10" db="EMBL/GenBank/DDBJ databases">
        <authorList>
            <person name="de Groot N.N."/>
        </authorList>
    </citation>
    <scope>NUCLEOTIDE SEQUENCE [LARGE SCALE GENOMIC DNA]</scope>
    <source>
        <strain evidence="5 6">DSM 22220</strain>
    </source>
</reference>
<dbReference type="PRINTS" id="PR00038">
    <property type="entry name" value="HTHLUXR"/>
</dbReference>
<accession>A0A1G7G1N0</accession>
<dbReference type="PANTHER" id="PTHR44688">
    <property type="entry name" value="DNA-BINDING TRANSCRIPTIONAL ACTIVATOR DEVR_DOSR"/>
    <property type="match status" value="1"/>
</dbReference>
<dbReference type="PANTHER" id="PTHR44688:SF16">
    <property type="entry name" value="DNA-BINDING TRANSCRIPTIONAL ACTIVATOR DEVR_DOSR"/>
    <property type="match status" value="1"/>
</dbReference>
<gene>
    <name evidence="5" type="ORF">SAMN05421538_11218</name>
</gene>
<keyword evidence="3" id="KW-0804">Transcription</keyword>
<evidence type="ECO:0000256" key="3">
    <source>
        <dbReference type="ARBA" id="ARBA00023163"/>
    </source>
</evidence>
<keyword evidence="1" id="KW-0805">Transcription regulation</keyword>
<evidence type="ECO:0000256" key="2">
    <source>
        <dbReference type="ARBA" id="ARBA00023125"/>
    </source>
</evidence>
<dbReference type="PROSITE" id="PS50043">
    <property type="entry name" value="HTH_LUXR_2"/>
    <property type="match status" value="1"/>
</dbReference>
<organism evidence="5 6">
    <name type="scientific">Paracoccus isoporae</name>
    <dbReference type="NCBI Taxonomy" id="591205"/>
    <lineage>
        <taxon>Bacteria</taxon>
        <taxon>Pseudomonadati</taxon>
        <taxon>Pseudomonadota</taxon>
        <taxon>Alphaproteobacteria</taxon>
        <taxon>Rhodobacterales</taxon>
        <taxon>Paracoccaceae</taxon>
        <taxon>Paracoccus</taxon>
    </lineage>
</organism>
<evidence type="ECO:0000256" key="1">
    <source>
        <dbReference type="ARBA" id="ARBA00023015"/>
    </source>
</evidence>
<dbReference type="Pfam" id="PF00196">
    <property type="entry name" value="GerE"/>
    <property type="match status" value="1"/>
</dbReference>
<dbReference type="EMBL" id="FNAH01000012">
    <property type="protein sequence ID" value="SDE82000.1"/>
    <property type="molecule type" value="Genomic_DNA"/>
</dbReference>
<dbReference type="SMART" id="SM00421">
    <property type="entry name" value="HTH_LUXR"/>
    <property type="match status" value="1"/>
</dbReference>
<dbReference type="Gene3D" id="1.10.10.10">
    <property type="entry name" value="Winged helix-like DNA-binding domain superfamily/Winged helix DNA-binding domain"/>
    <property type="match status" value="1"/>
</dbReference>
<protein>
    <submittedName>
        <fullName evidence="5">LuxR family transcriptional regulator</fullName>
    </submittedName>
</protein>
<feature type="domain" description="HTH luxR-type" evidence="4">
    <location>
        <begin position="138"/>
        <end position="203"/>
    </location>
</feature>
<dbReference type="InterPro" id="IPR036388">
    <property type="entry name" value="WH-like_DNA-bd_sf"/>
</dbReference>
<dbReference type="Proteomes" id="UP000199344">
    <property type="component" value="Unassembled WGS sequence"/>
</dbReference>
<dbReference type="GO" id="GO:0003677">
    <property type="term" value="F:DNA binding"/>
    <property type="evidence" value="ECO:0007669"/>
    <property type="project" value="UniProtKB-KW"/>
</dbReference>
<evidence type="ECO:0000259" key="4">
    <source>
        <dbReference type="PROSITE" id="PS50043"/>
    </source>
</evidence>
<dbReference type="CDD" id="cd06170">
    <property type="entry name" value="LuxR_C_like"/>
    <property type="match status" value="1"/>
</dbReference>
<dbReference type="OrthoDB" id="7763579at2"/>
<dbReference type="InterPro" id="IPR016032">
    <property type="entry name" value="Sig_transdc_resp-reg_C-effctor"/>
</dbReference>
<dbReference type="RefSeq" id="WP_090525128.1">
    <property type="nucleotide sequence ID" value="NZ_FNAH01000012.1"/>
</dbReference>
<evidence type="ECO:0000313" key="6">
    <source>
        <dbReference type="Proteomes" id="UP000199344"/>
    </source>
</evidence>
<dbReference type="InterPro" id="IPR005143">
    <property type="entry name" value="TF_LuxR_autoind-bd_dom"/>
</dbReference>
<dbReference type="AlphaFoldDB" id="A0A1G7G1N0"/>
<proteinExistence type="predicted"/>
<name>A0A1G7G1N0_9RHOB</name>
<dbReference type="Pfam" id="PF03472">
    <property type="entry name" value="Autoind_bind"/>
    <property type="match status" value="1"/>
</dbReference>
<dbReference type="Gene3D" id="3.30.450.80">
    <property type="entry name" value="Transcription factor LuxR-like, autoinducer-binding domain"/>
    <property type="match status" value="1"/>
</dbReference>
<dbReference type="InterPro" id="IPR036693">
    <property type="entry name" value="TF_LuxR_autoind-bd_dom_sf"/>
</dbReference>
<dbReference type="SUPFAM" id="SSF75516">
    <property type="entry name" value="Pheromone-binding domain of LuxR-like quorum-sensing transcription factors"/>
    <property type="match status" value="1"/>
</dbReference>
<dbReference type="STRING" id="591205.SAMN05421538_11218"/>
<keyword evidence="2" id="KW-0238">DNA-binding</keyword>
<sequence length="206" mass="23107">MLEQLIPNFREVQDYLYSVGSTGWILGLNVDFINAEHLLNRFPESWNKIYVEHNYIFRDPIVAWASSREGALRWSEVPIDDIGGLFEAARAYGLTYGAVLAKKVNGRRSFLTVARNDRELTDAELATLNVKFSSWLDILYNFATLTPGELDVLKAQRDGMSYKEAARALGISPATVKVRLERSKTKLGAASATNAVAIAMARHYFD</sequence>
<dbReference type="SUPFAM" id="SSF46894">
    <property type="entry name" value="C-terminal effector domain of the bipartite response regulators"/>
    <property type="match status" value="1"/>
</dbReference>